<keyword evidence="3 6" id="KW-0812">Transmembrane</keyword>
<feature type="transmembrane region" description="Helical" evidence="6">
    <location>
        <begin position="6"/>
        <end position="24"/>
    </location>
</feature>
<evidence type="ECO:0000256" key="1">
    <source>
        <dbReference type="ARBA" id="ARBA00004141"/>
    </source>
</evidence>
<evidence type="ECO:0000256" key="2">
    <source>
        <dbReference type="ARBA" id="ARBA00007375"/>
    </source>
</evidence>
<dbReference type="Proteomes" id="UP000824242">
    <property type="component" value="Unassembled WGS sequence"/>
</dbReference>
<reference evidence="7" key="2">
    <citation type="journal article" date="2021" name="PeerJ">
        <title>Extensive microbial diversity within the chicken gut microbiome revealed by metagenomics and culture.</title>
        <authorList>
            <person name="Gilroy R."/>
            <person name="Ravi A."/>
            <person name="Getino M."/>
            <person name="Pursley I."/>
            <person name="Horton D.L."/>
            <person name="Alikhan N.F."/>
            <person name="Baker D."/>
            <person name="Gharbi K."/>
            <person name="Hall N."/>
            <person name="Watson M."/>
            <person name="Adriaenssens E.M."/>
            <person name="Foster-Nyarko E."/>
            <person name="Jarju S."/>
            <person name="Secka A."/>
            <person name="Antonio M."/>
            <person name="Oren A."/>
            <person name="Chaudhuri R.R."/>
            <person name="La Ragione R."/>
            <person name="Hildebrand F."/>
            <person name="Pallen M.J."/>
        </authorList>
    </citation>
    <scope>NUCLEOTIDE SEQUENCE</scope>
    <source>
        <strain evidence="7">ChiSxjej1B13-7958</strain>
    </source>
</reference>
<dbReference type="AlphaFoldDB" id="A0A9D1AKC5"/>
<accession>A0A9D1AKC5</accession>
<gene>
    <name evidence="7" type="ORF">IAB89_00065</name>
</gene>
<organism evidence="7 8">
    <name type="scientific">Candidatus Caccousia avicola</name>
    <dbReference type="NCBI Taxonomy" id="2840721"/>
    <lineage>
        <taxon>Bacteria</taxon>
        <taxon>Bacillati</taxon>
        <taxon>Bacillota</taxon>
        <taxon>Clostridia</taxon>
        <taxon>Eubacteriales</taxon>
        <taxon>Oscillospiraceae</taxon>
        <taxon>Oscillospiraceae incertae sedis</taxon>
        <taxon>Candidatus Caccousia</taxon>
    </lineage>
</organism>
<evidence type="ECO:0000313" key="7">
    <source>
        <dbReference type="EMBL" id="HIR46046.1"/>
    </source>
</evidence>
<comment type="caution">
    <text evidence="7">The sequence shown here is derived from an EMBL/GenBank/DDBJ whole genome shotgun (WGS) entry which is preliminary data.</text>
</comment>
<reference evidence="7" key="1">
    <citation type="submission" date="2020-10" db="EMBL/GenBank/DDBJ databases">
        <authorList>
            <person name="Gilroy R."/>
        </authorList>
    </citation>
    <scope>NUCLEOTIDE SEQUENCE</scope>
    <source>
        <strain evidence="7">ChiSxjej1B13-7958</strain>
    </source>
</reference>
<sequence>MAVTEIVLAVVLFLGMEACLYLYLDSPKRGSLFWKACATLMPVLLCLFGSVRSGGEHYLLLAALCVCLISDVLIGIHFVSGVLSFLTAHILLMVYLVRQAPPTLWSLLPWAVLYGLLWLYYGKEIPTLGKRAVPMCLYPAFLFGMFSLAAALPFLRPGPSSVCLALGAACFCVSDMVLGDGVVHEKQSRLRDHVIMHLYEPAVFLFALSTIW</sequence>
<evidence type="ECO:0008006" key="9">
    <source>
        <dbReference type="Google" id="ProtNLM"/>
    </source>
</evidence>
<keyword evidence="5 6" id="KW-0472">Membrane</keyword>
<dbReference type="Pfam" id="PF07947">
    <property type="entry name" value="YhhN"/>
    <property type="match status" value="1"/>
</dbReference>
<comment type="subcellular location">
    <subcellularLocation>
        <location evidence="1">Membrane</location>
        <topology evidence="1">Multi-pass membrane protein</topology>
    </subcellularLocation>
</comment>
<evidence type="ECO:0000256" key="5">
    <source>
        <dbReference type="ARBA" id="ARBA00023136"/>
    </source>
</evidence>
<evidence type="ECO:0000256" key="4">
    <source>
        <dbReference type="ARBA" id="ARBA00022989"/>
    </source>
</evidence>
<evidence type="ECO:0000256" key="3">
    <source>
        <dbReference type="ARBA" id="ARBA00022692"/>
    </source>
</evidence>
<protein>
    <recommendedName>
        <fullName evidence="9">Lysoplasmalogenase</fullName>
    </recommendedName>
</protein>
<feature type="transmembrane region" description="Helical" evidence="6">
    <location>
        <begin position="133"/>
        <end position="155"/>
    </location>
</feature>
<keyword evidence="4 6" id="KW-1133">Transmembrane helix</keyword>
<evidence type="ECO:0000313" key="8">
    <source>
        <dbReference type="Proteomes" id="UP000824242"/>
    </source>
</evidence>
<feature type="transmembrane region" description="Helical" evidence="6">
    <location>
        <begin position="57"/>
        <end position="74"/>
    </location>
</feature>
<feature type="transmembrane region" description="Helical" evidence="6">
    <location>
        <begin position="31"/>
        <end position="51"/>
    </location>
</feature>
<comment type="similarity">
    <text evidence="2">Belongs to the TMEM86 family.</text>
</comment>
<evidence type="ECO:0000256" key="6">
    <source>
        <dbReference type="SAM" id="Phobius"/>
    </source>
</evidence>
<proteinExistence type="inferred from homology"/>
<name>A0A9D1AKC5_9FIRM</name>
<dbReference type="EMBL" id="DVGZ01000001">
    <property type="protein sequence ID" value="HIR46046.1"/>
    <property type="molecule type" value="Genomic_DNA"/>
</dbReference>
<dbReference type="GO" id="GO:0016020">
    <property type="term" value="C:membrane"/>
    <property type="evidence" value="ECO:0007669"/>
    <property type="project" value="UniProtKB-SubCell"/>
</dbReference>
<dbReference type="InterPro" id="IPR012506">
    <property type="entry name" value="TMEM86B-like"/>
</dbReference>
<feature type="transmembrane region" description="Helical" evidence="6">
    <location>
        <begin position="103"/>
        <end position="121"/>
    </location>
</feature>